<evidence type="ECO:0000313" key="4">
    <source>
        <dbReference type="Proteomes" id="UP000327424"/>
    </source>
</evidence>
<evidence type="ECO:0000256" key="2">
    <source>
        <dbReference type="SAM" id="SignalP"/>
    </source>
</evidence>
<proteinExistence type="predicted"/>
<feature type="region of interest" description="Disordered" evidence="1">
    <location>
        <begin position="30"/>
        <end position="49"/>
    </location>
</feature>
<feature type="chain" id="PRO_5023846887" description="Lipoprotein" evidence="2">
    <location>
        <begin position="26"/>
        <end position="172"/>
    </location>
</feature>
<protein>
    <recommendedName>
        <fullName evidence="5">Lipoprotein</fullName>
    </recommendedName>
</protein>
<dbReference type="AlphaFoldDB" id="A0A5J6WII9"/>
<evidence type="ECO:0000256" key="1">
    <source>
        <dbReference type="SAM" id="MobiDB-lite"/>
    </source>
</evidence>
<evidence type="ECO:0008006" key="5">
    <source>
        <dbReference type="Google" id="ProtNLM"/>
    </source>
</evidence>
<reference evidence="3 4" key="1">
    <citation type="submission" date="2019-09" db="EMBL/GenBank/DDBJ databases">
        <title>Hybrid Assembly of the complete Genome of the Deep-Sea Bacterium Moritella marina from long Nanopore and Illumina reads.</title>
        <authorList>
            <person name="Magin S."/>
            <person name="Georgoulis A."/>
            <person name="Papadimitriou K."/>
            <person name="Iliakis G."/>
            <person name="Vorgias C.E."/>
        </authorList>
    </citation>
    <scope>NUCLEOTIDE SEQUENCE [LARGE SCALE GENOMIC DNA]</scope>
    <source>
        <strain evidence="3 4">MP-1</strain>
    </source>
</reference>
<dbReference type="EMBL" id="CP044399">
    <property type="protein sequence ID" value="QFI37058.1"/>
    <property type="molecule type" value="Genomic_DNA"/>
</dbReference>
<keyword evidence="4" id="KW-1185">Reference proteome</keyword>
<sequence>MIIKQGDTTMIKTPLLFLIASTLLAGCGDESSSPSGSGSGSAINPASTPTEFENTIIPEGFNWEMQNSQAVNFKHVSNITQLNGTPLSIAGKYYVEIYSIDENNKTSAAPFLKTISNIHGEASVLLTMLNSWKGIKVKTRINDLVCINTLYKEQIAATQLLGCDVVLELESL</sequence>
<feature type="signal peptide" evidence="2">
    <location>
        <begin position="1"/>
        <end position="25"/>
    </location>
</feature>
<dbReference type="PROSITE" id="PS51257">
    <property type="entry name" value="PROKAR_LIPOPROTEIN"/>
    <property type="match status" value="1"/>
</dbReference>
<dbReference type="Proteomes" id="UP000327424">
    <property type="component" value="Chromosome"/>
</dbReference>
<dbReference type="KEGG" id="mmaa:FR932_04040"/>
<dbReference type="RefSeq" id="WP_019439333.1">
    <property type="nucleotide sequence ID" value="NZ_ALOE01000001.1"/>
</dbReference>
<dbReference type="OrthoDB" id="6408084at2"/>
<keyword evidence="2" id="KW-0732">Signal</keyword>
<gene>
    <name evidence="3" type="ORF">FR932_04040</name>
</gene>
<evidence type="ECO:0000313" key="3">
    <source>
        <dbReference type="EMBL" id="QFI37058.1"/>
    </source>
</evidence>
<organism evidence="3 4">
    <name type="scientific">Moritella marina ATCC 15381</name>
    <dbReference type="NCBI Taxonomy" id="1202962"/>
    <lineage>
        <taxon>Bacteria</taxon>
        <taxon>Pseudomonadati</taxon>
        <taxon>Pseudomonadota</taxon>
        <taxon>Gammaproteobacteria</taxon>
        <taxon>Alteromonadales</taxon>
        <taxon>Moritellaceae</taxon>
        <taxon>Moritella</taxon>
    </lineage>
</organism>
<accession>A0A5J6WII9</accession>
<name>A0A5J6WII9_MORMI</name>